<dbReference type="InterPro" id="IPR024593">
    <property type="entry name" value="DUF3444"/>
</dbReference>
<protein>
    <submittedName>
        <fullName evidence="4">Chaperone protein dnaj 49</fullName>
    </submittedName>
</protein>
<dbReference type="GeneID" id="109228680"/>
<reference evidence="4" key="1">
    <citation type="submission" date="2016-11" db="EMBL/GenBank/DDBJ databases">
        <title>The genome of Nicotiana attenuata.</title>
        <authorList>
            <person name="Xu S."/>
            <person name="Brockmoeller T."/>
            <person name="Gaquerel E."/>
            <person name="Navarro A."/>
            <person name="Kuhl H."/>
            <person name="Gase K."/>
            <person name="Ling Z."/>
            <person name="Zhou W."/>
            <person name="Kreitzer C."/>
            <person name="Stanke M."/>
            <person name="Tang H."/>
            <person name="Lyons E."/>
            <person name="Pandey P."/>
            <person name="Pandey S.P."/>
            <person name="Timmermann B."/>
            <person name="Baldwin I.T."/>
        </authorList>
    </citation>
    <scope>NUCLEOTIDE SEQUENCE [LARGE SCALE GENOMIC DNA]</scope>
    <source>
        <strain evidence="4">UT</strain>
    </source>
</reference>
<keyword evidence="1" id="KW-0175">Coiled coil</keyword>
<dbReference type="OrthoDB" id="66964at2759"/>
<evidence type="ECO:0000259" key="3">
    <source>
        <dbReference type="PROSITE" id="PS50076"/>
    </source>
</evidence>
<dbReference type="OMA" id="CGFTKSC"/>
<evidence type="ECO:0000256" key="1">
    <source>
        <dbReference type="SAM" id="Coils"/>
    </source>
</evidence>
<evidence type="ECO:0000313" key="4">
    <source>
        <dbReference type="EMBL" id="OIT00114.1"/>
    </source>
</evidence>
<dbReference type="Gene3D" id="1.10.287.110">
    <property type="entry name" value="DnaJ domain"/>
    <property type="match status" value="1"/>
</dbReference>
<feature type="compositionally biased region" description="Polar residues" evidence="2">
    <location>
        <begin position="268"/>
        <end position="279"/>
    </location>
</feature>
<dbReference type="PRINTS" id="PR00625">
    <property type="entry name" value="JDOMAIN"/>
</dbReference>
<proteinExistence type="predicted"/>
<sequence>MEPNMEEALKAKANAERRFVEKDFVGAKHYALKAQMMYPHLEGISQMVATFGVHSAAETKVNGEFDFYAILGLDPTADKSKLKKQYKKMAVLLHPDKNKSVGADVAFRLVSEAWTVLSDGAKRSSYDHRRSLFTLHASGVGSYDSYSNSSASHNRLDTFWTVCTSCHVQYEYLRKYLNKRLSCKNCRGVFIAVETGLAPVNGSYPYSSWSNGYGSHGCGVTYVPTTSVYPANNGVSGHHSGHGSEHVSNLSFQWSSSPGNSAAVLDPNGSTAVSFSNQAGRKITRRRGRGKQDMKKVVSNVVLNGYSVCNEQIPRRPGRPAKKIKIDLEGTCGYSNGEVAAKIAGEVKMTDGNGCGNLKQNAKLPTPAEVSIRRFSAAPAFDARRLLIDKARAEIRKKLEEIKLASEAAVAEAQKKRKADAEFGESSERPKMIAQENAVHQSELRKTGSMTIIVPDSDFHDFDKDRSEDCFKPKQIWALYDEEDGMPRLYCLIREIISVKPFKVHISYLSSKSDSEFGLVNWLDSGFTKSCGNFRAFNAEIIEHVNIFSHLLSREKAGRGGCVRIYPKSGDVWAVYRNWSPDWDRTTPAEVRHQYEMVEVLDDYSEELGVCVTPLIKLDGFKTVYRRNTNKDAIRLIRRREMLRFSHQVPSCLLKGEGMNLPEGCWDLDPAATPDDLLQRVNDEEEEIPREAESSVRFDLNETSQVETKMLIEEKLRQPEYYSGVSDELHSTRCGLQIQDISNEPENLFRLSTELPQSVKEVQTCEEPTIMENFSDQVSIFGL</sequence>
<dbReference type="Pfam" id="PF11926">
    <property type="entry name" value="DUF3444"/>
    <property type="match status" value="1"/>
</dbReference>
<organism evidence="4 5">
    <name type="scientific">Nicotiana attenuata</name>
    <name type="common">Coyote tobacco</name>
    <dbReference type="NCBI Taxonomy" id="49451"/>
    <lineage>
        <taxon>Eukaryota</taxon>
        <taxon>Viridiplantae</taxon>
        <taxon>Streptophyta</taxon>
        <taxon>Embryophyta</taxon>
        <taxon>Tracheophyta</taxon>
        <taxon>Spermatophyta</taxon>
        <taxon>Magnoliopsida</taxon>
        <taxon>eudicotyledons</taxon>
        <taxon>Gunneridae</taxon>
        <taxon>Pentapetalae</taxon>
        <taxon>asterids</taxon>
        <taxon>lamiids</taxon>
        <taxon>Solanales</taxon>
        <taxon>Solanaceae</taxon>
        <taxon>Nicotianoideae</taxon>
        <taxon>Nicotianeae</taxon>
        <taxon>Nicotiana</taxon>
    </lineage>
</organism>
<feature type="domain" description="J" evidence="3">
    <location>
        <begin position="66"/>
        <end position="130"/>
    </location>
</feature>
<gene>
    <name evidence="4" type="primary">ATJ49_5</name>
    <name evidence="4" type="ORF">A4A49_06546</name>
</gene>
<dbReference type="EMBL" id="MJEQ01037189">
    <property type="protein sequence ID" value="OIT00114.1"/>
    <property type="molecule type" value="Genomic_DNA"/>
</dbReference>
<keyword evidence="5" id="KW-1185">Reference proteome</keyword>
<feature type="region of interest" description="Disordered" evidence="2">
    <location>
        <begin position="261"/>
        <end position="294"/>
    </location>
</feature>
<dbReference type="PROSITE" id="PS50076">
    <property type="entry name" value="DNAJ_2"/>
    <property type="match status" value="1"/>
</dbReference>
<accession>A0A1J6I6H4</accession>
<dbReference type="PANTHER" id="PTHR47374:SF6">
    <property type="entry name" value="ENDOSOME ANTIGEN-LIKE PROTEIN, PUTATIVE (DUF3444)-RELATED"/>
    <property type="match status" value="1"/>
</dbReference>
<dbReference type="InterPro" id="IPR001623">
    <property type="entry name" value="DnaJ_domain"/>
</dbReference>
<name>A0A1J6I6H4_NICAT</name>
<dbReference type="CDD" id="cd06257">
    <property type="entry name" value="DnaJ"/>
    <property type="match status" value="1"/>
</dbReference>
<dbReference type="InterPro" id="IPR056988">
    <property type="entry name" value="Zn_ribbon_pln"/>
</dbReference>
<dbReference type="Pfam" id="PF23551">
    <property type="entry name" value="Zn_ribbon_20"/>
    <property type="match status" value="1"/>
</dbReference>
<dbReference type="AlphaFoldDB" id="A0A1J6I6H4"/>
<dbReference type="InterPro" id="IPR036869">
    <property type="entry name" value="J_dom_sf"/>
</dbReference>
<dbReference type="Pfam" id="PF00226">
    <property type="entry name" value="DnaJ"/>
    <property type="match status" value="1"/>
</dbReference>
<dbReference type="SMART" id="SM00271">
    <property type="entry name" value="DnaJ"/>
    <property type="match status" value="1"/>
</dbReference>
<dbReference type="Gramene" id="OIT00114">
    <property type="protein sequence ID" value="OIT00114"/>
    <property type="gene ID" value="A4A49_06546"/>
</dbReference>
<comment type="caution">
    <text evidence="4">The sequence shown here is derived from an EMBL/GenBank/DDBJ whole genome shotgun (WGS) entry which is preliminary data.</text>
</comment>
<dbReference type="PANTHER" id="PTHR47374">
    <property type="entry name" value="ENDOSOME ANTIGEN-LIKE PROTEIN, PUTATIVE (DUF3444)-RELATED"/>
    <property type="match status" value="1"/>
</dbReference>
<evidence type="ECO:0000256" key="2">
    <source>
        <dbReference type="SAM" id="MobiDB-lite"/>
    </source>
</evidence>
<feature type="coiled-coil region" evidence="1">
    <location>
        <begin position="388"/>
        <end position="416"/>
    </location>
</feature>
<dbReference type="Proteomes" id="UP000187609">
    <property type="component" value="Unassembled WGS sequence"/>
</dbReference>
<dbReference type="KEGG" id="nau:109228680"/>
<dbReference type="SUPFAM" id="SSF46565">
    <property type="entry name" value="Chaperone J-domain"/>
    <property type="match status" value="1"/>
</dbReference>
<dbReference type="SMR" id="A0A1J6I6H4"/>
<evidence type="ECO:0000313" key="5">
    <source>
        <dbReference type="Proteomes" id="UP000187609"/>
    </source>
</evidence>
<dbReference type="STRING" id="49451.A0A1J6I6H4"/>